<dbReference type="EMBL" id="JAUTXU010000011">
    <property type="protein sequence ID" value="KAK3722941.1"/>
    <property type="molecule type" value="Genomic_DNA"/>
</dbReference>
<proteinExistence type="predicted"/>
<gene>
    <name evidence="1" type="ORF">LTR37_002086</name>
</gene>
<protein>
    <submittedName>
        <fullName evidence="1">Uncharacterized protein</fullName>
    </submittedName>
</protein>
<dbReference type="Proteomes" id="UP001281147">
    <property type="component" value="Unassembled WGS sequence"/>
</dbReference>
<reference evidence="1" key="1">
    <citation type="submission" date="2023-07" db="EMBL/GenBank/DDBJ databases">
        <title>Black Yeasts Isolated from many extreme environments.</title>
        <authorList>
            <person name="Coleine C."/>
            <person name="Stajich J.E."/>
            <person name="Selbmann L."/>
        </authorList>
    </citation>
    <scope>NUCLEOTIDE SEQUENCE</scope>
    <source>
        <strain evidence="1">CCFEE 5714</strain>
    </source>
</reference>
<keyword evidence="2" id="KW-1185">Reference proteome</keyword>
<sequence length="435" mass="47835">MTDLNCYITTFNCGRALVDVDYFAANLFNGLQTNLPPDLVVLSLQEIAPIGYSFLGGSLLTPYLTRFTRAVNLAAALRTDDFEYKSVAVGTLGMTAIMVFATADVAQRIRWVETAGVGVGLLEMGNKAAIAVRLGLGLGSELEENDEVAMTFVAAHLAPFEGNWERRNLDWKSVCEGLVFESSRDRRRLEDGESEAEPLLSSREGNTSGDSRSLFEAVSHVFVAGDLNYRAADIAPQPEDHRNWPQPAESASDSHHYSHLLKQDQLNREIKIKKTLHNLAEPPIDFPPTYKYSKAAQAEAALRRTTTPVKDEGHTWLWAKHRVPSWCDRVLYLAAAPPTVHSYTALPVQPTSDHRPVSLAFSIPLKPLDLSSADVKAPFPVRKDWKEARATARNYELIVGLAAYLSLTWEGEALLAGTIVGILGGYLALRAMIGT</sequence>
<organism evidence="1 2">
    <name type="scientific">Vermiconidia calcicola</name>
    <dbReference type="NCBI Taxonomy" id="1690605"/>
    <lineage>
        <taxon>Eukaryota</taxon>
        <taxon>Fungi</taxon>
        <taxon>Dikarya</taxon>
        <taxon>Ascomycota</taxon>
        <taxon>Pezizomycotina</taxon>
        <taxon>Dothideomycetes</taxon>
        <taxon>Dothideomycetidae</taxon>
        <taxon>Mycosphaerellales</taxon>
        <taxon>Extremaceae</taxon>
        <taxon>Vermiconidia</taxon>
    </lineage>
</organism>
<accession>A0ACC3NWF8</accession>
<name>A0ACC3NWF8_9PEZI</name>
<evidence type="ECO:0000313" key="2">
    <source>
        <dbReference type="Proteomes" id="UP001281147"/>
    </source>
</evidence>
<comment type="caution">
    <text evidence="1">The sequence shown here is derived from an EMBL/GenBank/DDBJ whole genome shotgun (WGS) entry which is preliminary data.</text>
</comment>
<evidence type="ECO:0000313" key="1">
    <source>
        <dbReference type="EMBL" id="KAK3722941.1"/>
    </source>
</evidence>